<reference evidence="3 4" key="1">
    <citation type="journal article" date="2020" name="bioRxiv">
        <title>Sequence and annotation of 42 cannabis genomes reveals extensive copy number variation in cannabinoid synthesis and pathogen resistance genes.</title>
        <authorList>
            <person name="Mckernan K.J."/>
            <person name="Helbert Y."/>
            <person name="Kane L.T."/>
            <person name="Ebling H."/>
            <person name="Zhang L."/>
            <person name="Liu B."/>
            <person name="Eaton Z."/>
            <person name="Mclaughlin S."/>
            <person name="Kingan S."/>
            <person name="Baybayan P."/>
            <person name="Concepcion G."/>
            <person name="Jordan M."/>
            <person name="Riva A."/>
            <person name="Barbazuk W."/>
            <person name="Harkins T."/>
        </authorList>
    </citation>
    <scope>NUCLEOTIDE SEQUENCE [LARGE SCALE GENOMIC DNA]</scope>
    <source>
        <strain evidence="4">cv. Jamaican Lion 4</strain>
        <tissue evidence="3">Leaf</tissue>
    </source>
</reference>
<comment type="caution">
    <text evidence="3">The sequence shown here is derived from an EMBL/GenBank/DDBJ whole genome shotgun (WGS) entry which is preliminary data.</text>
</comment>
<accession>A0A7J6HDQ1</accession>
<evidence type="ECO:0000256" key="1">
    <source>
        <dbReference type="SAM" id="MobiDB-lite"/>
    </source>
</evidence>
<feature type="compositionally biased region" description="Basic and acidic residues" evidence="1">
    <location>
        <begin position="167"/>
        <end position="176"/>
    </location>
</feature>
<dbReference type="AlphaFoldDB" id="A0A7J6HDQ1"/>
<evidence type="ECO:0000313" key="3">
    <source>
        <dbReference type="EMBL" id="KAF4392629.1"/>
    </source>
</evidence>
<dbReference type="EMBL" id="JAATIP010000017">
    <property type="protein sequence ID" value="KAF4392629.1"/>
    <property type="molecule type" value="Genomic_DNA"/>
</dbReference>
<feature type="region of interest" description="Disordered" evidence="1">
    <location>
        <begin position="481"/>
        <end position="530"/>
    </location>
</feature>
<dbReference type="Pfam" id="PF03108">
    <property type="entry name" value="DBD_Tnp_Mut"/>
    <property type="match status" value="1"/>
</dbReference>
<feature type="region of interest" description="Disordered" evidence="1">
    <location>
        <begin position="330"/>
        <end position="351"/>
    </location>
</feature>
<dbReference type="PROSITE" id="PS51257">
    <property type="entry name" value="PROKAR_LIPOPROTEIN"/>
    <property type="match status" value="1"/>
</dbReference>
<feature type="compositionally biased region" description="Basic residues" evidence="1">
    <location>
        <begin position="204"/>
        <end position="214"/>
    </location>
</feature>
<organism evidence="3 4">
    <name type="scientific">Cannabis sativa</name>
    <name type="common">Hemp</name>
    <name type="synonym">Marijuana</name>
    <dbReference type="NCBI Taxonomy" id="3483"/>
    <lineage>
        <taxon>Eukaryota</taxon>
        <taxon>Viridiplantae</taxon>
        <taxon>Streptophyta</taxon>
        <taxon>Embryophyta</taxon>
        <taxon>Tracheophyta</taxon>
        <taxon>Spermatophyta</taxon>
        <taxon>Magnoliopsida</taxon>
        <taxon>eudicotyledons</taxon>
        <taxon>Gunneridae</taxon>
        <taxon>Pentapetalae</taxon>
        <taxon>rosids</taxon>
        <taxon>fabids</taxon>
        <taxon>Rosales</taxon>
        <taxon>Cannabaceae</taxon>
        <taxon>Cannabis</taxon>
    </lineage>
</organism>
<evidence type="ECO:0000313" key="4">
    <source>
        <dbReference type="Proteomes" id="UP000525078"/>
    </source>
</evidence>
<gene>
    <name evidence="3" type="ORF">F8388_003049</name>
</gene>
<feature type="compositionally biased region" description="Low complexity" evidence="1">
    <location>
        <begin position="514"/>
        <end position="530"/>
    </location>
</feature>
<protein>
    <recommendedName>
        <fullName evidence="2">Transposase MuDR plant domain-containing protein</fullName>
    </recommendedName>
</protein>
<feature type="domain" description="Transposase MuDR plant" evidence="2">
    <location>
        <begin position="369"/>
        <end position="427"/>
    </location>
</feature>
<proteinExistence type="predicted"/>
<feature type="region of interest" description="Disordered" evidence="1">
    <location>
        <begin position="164"/>
        <end position="278"/>
    </location>
</feature>
<feature type="compositionally biased region" description="Basic and acidic residues" evidence="1">
    <location>
        <begin position="194"/>
        <end position="203"/>
    </location>
</feature>
<evidence type="ECO:0000259" key="2">
    <source>
        <dbReference type="Pfam" id="PF03108"/>
    </source>
</evidence>
<feature type="compositionally biased region" description="Low complexity" evidence="1">
    <location>
        <begin position="257"/>
        <end position="270"/>
    </location>
</feature>
<dbReference type="InterPro" id="IPR004332">
    <property type="entry name" value="Transposase_MuDR"/>
</dbReference>
<sequence length="530" mass="61665">MAFCHRGEEDPPPDYMGSSFNGLFWGLWSISCTVVGYDIKVEGLNLDNFTVKFFHGGYWFTRGGNRKYENGRIVYFDFGNFNGFSRLHLEEMVQVLGYIFPFSFMFKPKGKSLNMGFRVFEEIEWRLDEDAVRHVPQPQPAKLDKCILEELSSYNELVPDVVVNPRGHHDPNDEFYNKCGNDGSTRSPEVEITGYKEVEESPRARRLRQRRRNPTKSQKTKTEEELQIPPPPHTETQLETQPQPEPDILTQPEYEFPSQSTQPDPQTQPDSHPEPQTQQEADFVLHEEEYYGEPEVERHGYTQPDNCDWWGRHTELVPDVLYEDEGDIGEEDEMGSVHSDEENEGGGRYKLPYNPETNFENLVWKPYMEFASIEVLRKTIKAYFIHENKEYILLANDSKKFRVKCRAEGCPWMLYAYVKQDGKKFRVNKCKPKHENCGIVLDNRHITTQWLAEQFRDTFRLHPSIEYKSFLEIVKDTKYSMNKGGRPPIQNPNKETLKRRKRRETEKARKARQAAECGGAGLAEAGGSNT</sequence>
<dbReference type="Proteomes" id="UP000525078">
    <property type="component" value="Unassembled WGS sequence"/>
</dbReference>
<name>A0A7J6HDQ1_CANSA</name>